<dbReference type="AlphaFoldDB" id="A0A0M0JQP6"/>
<organism evidence="5 6">
    <name type="scientific">Chrysochromulina tobinii</name>
    <dbReference type="NCBI Taxonomy" id="1460289"/>
    <lineage>
        <taxon>Eukaryota</taxon>
        <taxon>Haptista</taxon>
        <taxon>Haptophyta</taxon>
        <taxon>Prymnesiophyceae</taxon>
        <taxon>Prymnesiales</taxon>
        <taxon>Chrysochromulinaceae</taxon>
        <taxon>Chrysochromulina</taxon>
    </lineage>
</organism>
<evidence type="ECO:0000313" key="5">
    <source>
        <dbReference type="EMBL" id="KOO28568.1"/>
    </source>
</evidence>
<dbReference type="SUPFAM" id="SSF48403">
    <property type="entry name" value="Ankyrin repeat"/>
    <property type="match status" value="1"/>
</dbReference>
<feature type="region of interest" description="Disordered" evidence="4">
    <location>
        <begin position="138"/>
        <end position="218"/>
    </location>
</feature>
<feature type="compositionally biased region" description="Basic and acidic residues" evidence="4">
    <location>
        <begin position="193"/>
        <end position="218"/>
    </location>
</feature>
<feature type="repeat" description="ANK" evidence="3">
    <location>
        <begin position="334"/>
        <end position="366"/>
    </location>
</feature>
<feature type="compositionally biased region" description="Low complexity" evidence="4">
    <location>
        <begin position="80"/>
        <end position="96"/>
    </location>
</feature>
<comment type="caution">
    <text evidence="5">The sequence shown here is derived from an EMBL/GenBank/DDBJ whole genome shotgun (WGS) entry which is preliminary data.</text>
</comment>
<reference evidence="6" key="1">
    <citation type="journal article" date="2015" name="PLoS Genet.">
        <title>Genome Sequence and Transcriptome Analyses of Chrysochromulina tobin: Metabolic Tools for Enhanced Algal Fitness in the Prominent Order Prymnesiales (Haptophyceae).</title>
        <authorList>
            <person name="Hovde B.T."/>
            <person name="Deodato C.R."/>
            <person name="Hunsperger H.M."/>
            <person name="Ryken S.A."/>
            <person name="Yost W."/>
            <person name="Jha R.K."/>
            <person name="Patterson J."/>
            <person name="Monnat R.J. Jr."/>
            <person name="Barlow S.B."/>
            <person name="Starkenburg S.R."/>
            <person name="Cattolico R.A."/>
        </authorList>
    </citation>
    <scope>NUCLEOTIDE SEQUENCE</scope>
    <source>
        <strain evidence="6">CCMP291</strain>
    </source>
</reference>
<keyword evidence="2 3" id="KW-0040">ANK repeat</keyword>
<protein>
    <submittedName>
        <fullName evidence="5">Iq motif and ankyrin repeat domain-containing protein</fullName>
    </submittedName>
</protein>
<feature type="repeat" description="ANK" evidence="3">
    <location>
        <begin position="301"/>
        <end position="333"/>
    </location>
</feature>
<dbReference type="PROSITE" id="PS50297">
    <property type="entry name" value="ANK_REP_REGION"/>
    <property type="match status" value="1"/>
</dbReference>
<dbReference type="Pfam" id="PF12796">
    <property type="entry name" value="Ank_2"/>
    <property type="match status" value="1"/>
</dbReference>
<feature type="region of interest" description="Disordered" evidence="4">
    <location>
        <begin position="1"/>
        <end position="31"/>
    </location>
</feature>
<dbReference type="InterPro" id="IPR002110">
    <property type="entry name" value="Ankyrin_rpt"/>
</dbReference>
<gene>
    <name evidence="5" type="ORF">Ctob_014103</name>
</gene>
<dbReference type="InterPro" id="IPR036770">
    <property type="entry name" value="Ankyrin_rpt-contain_sf"/>
</dbReference>
<evidence type="ECO:0000256" key="2">
    <source>
        <dbReference type="ARBA" id="ARBA00023043"/>
    </source>
</evidence>
<dbReference type="EMBL" id="JWZX01002550">
    <property type="protein sequence ID" value="KOO28568.1"/>
    <property type="molecule type" value="Genomic_DNA"/>
</dbReference>
<feature type="region of interest" description="Disordered" evidence="4">
    <location>
        <begin position="65"/>
        <end position="126"/>
    </location>
</feature>
<sequence>MLNPHNPPASMNDPQFPAEEDHAPRTNATGEKLTFAQKSAILMDVAQNKRSEKEQVQKILDAKKKAALGIGKGKPVQELAASSSSDSEPASSSRAAGSGVKAVLALSPEKGGKAKDDSSAAAGGSGVKAALALKEQASGKAKAGGGFKSAAGGKGKKGGGKKKVGLLAKEEAEEEEEAPAAAESLTAVLVETEADREARLNREEDEREAERERRYKEREEQRREIEWEIIQEERRVREKERKKREKLLAEKKLQKAFRDAAYEGDVGVIRSTIKLWCDECFGEFGDGSNLIGAKVDAPDEHKHTALSEAACGGQAAICRILLEHGANVNAVNAQHRTPLWRACFMDKRECVKLLLEHGADPRIASESHEAPESVSPADELKALLQGWDVAHTDKLLAEREKRNAKQWQPPPPDPEDRDIGEAGYFLQIALQRLADAVDSITKDSDRTILVVDLGGKAITYFEYSDCNLCCYARAAEIEPASLRKKLLGALRYGKPLVLDMLSMELDHNLIEAAFDAVMPGLFGKILTKKVLREEVYTQLINEDDGDDYKAAFFSEKALGHFQFIMISKLPVPPEWCAEGFFILRVAA</sequence>
<keyword evidence="6" id="KW-1185">Reference proteome</keyword>
<dbReference type="PANTHER" id="PTHR24171">
    <property type="entry name" value="ANKYRIN REPEAT DOMAIN-CONTAINING PROTEIN 39-RELATED"/>
    <property type="match status" value="1"/>
</dbReference>
<feature type="compositionally biased region" description="Basic residues" evidence="4">
    <location>
        <begin position="154"/>
        <end position="164"/>
    </location>
</feature>
<proteinExistence type="predicted"/>
<evidence type="ECO:0000256" key="3">
    <source>
        <dbReference type="PROSITE-ProRule" id="PRU00023"/>
    </source>
</evidence>
<name>A0A0M0JQP6_9EUKA</name>
<dbReference type="Gene3D" id="1.25.40.20">
    <property type="entry name" value="Ankyrin repeat-containing domain"/>
    <property type="match status" value="1"/>
</dbReference>
<keyword evidence="1" id="KW-0677">Repeat</keyword>
<dbReference type="OrthoDB" id="426293at2759"/>
<dbReference type="PROSITE" id="PS50088">
    <property type="entry name" value="ANK_REPEAT"/>
    <property type="match status" value="2"/>
</dbReference>
<dbReference type="Proteomes" id="UP000037460">
    <property type="component" value="Unassembled WGS sequence"/>
</dbReference>
<evidence type="ECO:0000313" key="6">
    <source>
        <dbReference type="Proteomes" id="UP000037460"/>
    </source>
</evidence>
<evidence type="ECO:0000256" key="4">
    <source>
        <dbReference type="SAM" id="MobiDB-lite"/>
    </source>
</evidence>
<accession>A0A0M0JQP6</accession>
<evidence type="ECO:0000256" key="1">
    <source>
        <dbReference type="ARBA" id="ARBA00022737"/>
    </source>
</evidence>
<dbReference type="SMART" id="SM00248">
    <property type="entry name" value="ANK"/>
    <property type="match status" value="2"/>
</dbReference>